<dbReference type="Gene3D" id="2.40.50.140">
    <property type="entry name" value="Nucleic acid-binding proteins"/>
    <property type="match status" value="4"/>
</dbReference>
<dbReference type="GO" id="GO:0007004">
    <property type="term" value="P:telomere maintenance via telomerase"/>
    <property type="evidence" value="ECO:0007669"/>
    <property type="project" value="UniProtKB-ARBA"/>
</dbReference>
<keyword evidence="7 9" id="KW-0238">DNA-binding</keyword>
<evidence type="ECO:0000259" key="14">
    <source>
        <dbReference type="Pfam" id="PF16900"/>
    </source>
</evidence>
<dbReference type="InterPro" id="IPR031657">
    <property type="entry name" value="REPA_OB_2"/>
</dbReference>
<dbReference type="InterPro" id="IPR047192">
    <property type="entry name" value="Euk_RPA1_DBD_C"/>
</dbReference>
<proteinExistence type="inferred from homology"/>
<dbReference type="GO" id="GO:0008270">
    <property type="term" value="F:zinc ion binding"/>
    <property type="evidence" value="ECO:0007669"/>
    <property type="project" value="UniProtKB-KW"/>
</dbReference>
<dbReference type="HOGENOM" id="CLU_012393_2_0_1"/>
<dbReference type="GO" id="GO:0006260">
    <property type="term" value="P:DNA replication"/>
    <property type="evidence" value="ECO:0007669"/>
    <property type="project" value="UniProtKB-KW"/>
</dbReference>
<feature type="domain" description="Replication factor-A protein 1 N-terminal" evidence="12">
    <location>
        <begin position="15"/>
        <end position="110"/>
    </location>
</feature>
<evidence type="ECO:0000259" key="12">
    <source>
        <dbReference type="Pfam" id="PF04057"/>
    </source>
</evidence>
<dbReference type="InterPro" id="IPR013955">
    <property type="entry name" value="Rep_factor-A_C"/>
</dbReference>
<keyword evidence="6 9" id="KW-0862">Zinc</keyword>
<gene>
    <name evidence="15" type="ORF">PV11_08279</name>
</gene>
<evidence type="ECO:0000256" key="4">
    <source>
        <dbReference type="ARBA" id="ARBA00022723"/>
    </source>
</evidence>
<dbReference type="Proteomes" id="UP000053599">
    <property type="component" value="Unassembled WGS sequence"/>
</dbReference>
<evidence type="ECO:0000256" key="10">
    <source>
        <dbReference type="SAM" id="MobiDB-lite"/>
    </source>
</evidence>
<dbReference type="FunFam" id="2.40.50.140:FF:000064">
    <property type="entry name" value="Replication protein A subunit"/>
    <property type="match status" value="1"/>
</dbReference>
<dbReference type="Pfam" id="PF16900">
    <property type="entry name" value="REPA_OB_2"/>
    <property type="match status" value="1"/>
</dbReference>
<dbReference type="CDD" id="cd04475">
    <property type="entry name" value="RPA1_DBD_B"/>
    <property type="match status" value="1"/>
</dbReference>
<feature type="domain" description="Replication factor A C-terminal" evidence="13">
    <location>
        <begin position="454"/>
        <end position="599"/>
    </location>
</feature>
<dbReference type="SUPFAM" id="SSF50249">
    <property type="entry name" value="Nucleic acid-binding proteins"/>
    <property type="match status" value="4"/>
</dbReference>
<reference evidence="15 16" key="1">
    <citation type="submission" date="2015-01" db="EMBL/GenBank/DDBJ databases">
        <title>The Genome Sequence of Exophiala sideris CBS121828.</title>
        <authorList>
            <consortium name="The Broad Institute Genomics Platform"/>
            <person name="Cuomo C."/>
            <person name="de Hoog S."/>
            <person name="Gorbushina A."/>
            <person name="Stielow B."/>
            <person name="Teixiera M."/>
            <person name="Abouelleil A."/>
            <person name="Chapman S.B."/>
            <person name="Priest M."/>
            <person name="Young S.K."/>
            <person name="Wortman J."/>
            <person name="Nusbaum C."/>
            <person name="Birren B."/>
        </authorList>
    </citation>
    <scope>NUCLEOTIDE SEQUENCE [LARGE SCALE GENOMIC DNA]</scope>
    <source>
        <strain evidence="15 16">CBS 121828</strain>
    </source>
</reference>
<evidence type="ECO:0000256" key="5">
    <source>
        <dbReference type="ARBA" id="ARBA00022771"/>
    </source>
</evidence>
<dbReference type="GO" id="GO:0006310">
    <property type="term" value="P:DNA recombination"/>
    <property type="evidence" value="ECO:0007669"/>
    <property type="project" value="InterPro"/>
</dbReference>
<dbReference type="AlphaFoldDB" id="A0A0D1Z1P3"/>
<dbReference type="PANTHER" id="PTHR47165">
    <property type="entry name" value="OS03G0429900 PROTEIN"/>
    <property type="match status" value="1"/>
</dbReference>
<dbReference type="STRING" id="1016849.A0A0D1Z1P3"/>
<protein>
    <recommendedName>
        <fullName evidence="9">Replication protein A subunit</fullName>
    </recommendedName>
</protein>
<dbReference type="Pfam" id="PF01336">
    <property type="entry name" value="tRNA_anti-codon"/>
    <property type="match status" value="1"/>
</dbReference>
<evidence type="ECO:0000256" key="1">
    <source>
        <dbReference type="ARBA" id="ARBA00004123"/>
    </source>
</evidence>
<dbReference type="FunFam" id="2.40.50.140:FF:000117">
    <property type="entry name" value="Replication protein A subunit"/>
    <property type="match status" value="1"/>
</dbReference>
<dbReference type="GO" id="GO:0000781">
    <property type="term" value="C:chromosome, telomeric region"/>
    <property type="evidence" value="ECO:0007669"/>
    <property type="project" value="UniProtKB-ARBA"/>
</dbReference>
<dbReference type="InterPro" id="IPR004365">
    <property type="entry name" value="NA-bd_OB_tRNA"/>
</dbReference>
<dbReference type="CDD" id="cd04476">
    <property type="entry name" value="RPA1_DBD_C"/>
    <property type="match status" value="1"/>
</dbReference>
<keyword evidence="8 9" id="KW-0539">Nucleus</keyword>
<name>A0A0D1Z1P3_9EURO</name>
<feature type="compositionally biased region" description="Polar residues" evidence="10">
    <location>
        <begin position="152"/>
        <end position="170"/>
    </location>
</feature>
<evidence type="ECO:0000256" key="9">
    <source>
        <dbReference type="RuleBase" id="RU364130"/>
    </source>
</evidence>
<evidence type="ECO:0000256" key="6">
    <source>
        <dbReference type="ARBA" id="ARBA00022833"/>
    </source>
</evidence>
<organism evidence="15 16">
    <name type="scientific">Exophiala sideris</name>
    <dbReference type="NCBI Taxonomy" id="1016849"/>
    <lineage>
        <taxon>Eukaryota</taxon>
        <taxon>Fungi</taxon>
        <taxon>Dikarya</taxon>
        <taxon>Ascomycota</taxon>
        <taxon>Pezizomycotina</taxon>
        <taxon>Eurotiomycetes</taxon>
        <taxon>Chaetothyriomycetidae</taxon>
        <taxon>Chaetothyriales</taxon>
        <taxon>Herpotrichiellaceae</taxon>
        <taxon>Exophiala</taxon>
    </lineage>
</organism>
<feature type="domain" description="Replication protein A OB" evidence="14">
    <location>
        <begin position="296"/>
        <end position="392"/>
    </location>
</feature>
<evidence type="ECO:0000256" key="7">
    <source>
        <dbReference type="ARBA" id="ARBA00023125"/>
    </source>
</evidence>
<sequence length="609" mass="68352">MASNPAAALQRIDAGSLMDIFEDKPERVQQPVMQCVQIKPIAAAPGGPERHRVIFSDTKNYIQTMLAVAQNYLVEEKILRKGVLVQLLSYSANKVKAKRILIVTDIKVLEEFGEHEKLGDPKPLELKQEDEEKPFPTAISSNGFYGGKQEPQKQSRPMPSHTKPSSSSGAHANIYPIEAISPYSNKWTIKARCTSKSDIKTWHNRNGEGKLFSVNLLDESGEIRATGFNDQCDQLYDLFQEGNVYYISSPCRVTFAKKQFSNLPNDYELHFEKDSTVEKAEEQDGVPQVRYSFTSISELQAVDKDSTVDVIGVLKDIGETSQITSKTTSKPYDKRELTLVDDTGYSVRLTVWGKVAASFDIAPESVVAFKGVKVSDFGGRSLSLLSSGSVSSNPDMPEAHKLKGWYDEQGRSGNFATHANVTGTVNGAGSRKDPFKTISEIKEEQLGMSENPDFFSVKASIQYIKQDNFCYPACLSEGCNKKVVEIDPGQWRCERCDKTHPKPDYRYIMSVNISDHTGQLWVSCFDETGRMLMGKSADELMELKEVDEKALTETFSDANCKIWNWKCKAKLDNFQEQQRVRYQVNSASPLNYVLESQKLIDLIKQYNID</sequence>
<feature type="region of interest" description="Disordered" evidence="10">
    <location>
        <begin position="135"/>
        <end position="171"/>
    </location>
</feature>
<accession>A0A0D1Z1P3</accession>
<dbReference type="FunFam" id="2.40.50.140:FF:000090">
    <property type="entry name" value="Replication protein A subunit"/>
    <property type="match status" value="1"/>
</dbReference>
<dbReference type="GO" id="GO:0003697">
    <property type="term" value="F:single-stranded DNA binding"/>
    <property type="evidence" value="ECO:0007669"/>
    <property type="project" value="UniProtKB-ARBA"/>
</dbReference>
<comment type="function">
    <text evidence="9">As part of the replication protein A (RPA/RP-A), a single-stranded DNA-binding heterotrimeric complex, may play an essential role in DNA replication, recombination and repair. Binds and stabilizes single-stranded DNA intermediates, preventing complementary DNA reannealing and recruiting different proteins involved in DNA metabolism.</text>
</comment>
<dbReference type="Pfam" id="PF04057">
    <property type="entry name" value="Rep-A_N"/>
    <property type="match status" value="1"/>
</dbReference>
<dbReference type="GO" id="GO:0005662">
    <property type="term" value="C:DNA replication factor A complex"/>
    <property type="evidence" value="ECO:0007669"/>
    <property type="project" value="UniProtKB-ARBA"/>
</dbReference>
<dbReference type="InterPro" id="IPR012340">
    <property type="entry name" value="NA-bd_OB-fold"/>
</dbReference>
<dbReference type="CDD" id="cd04474">
    <property type="entry name" value="RPA1_DBD_A"/>
    <property type="match status" value="1"/>
</dbReference>
<feature type="domain" description="OB" evidence="11">
    <location>
        <begin position="187"/>
        <end position="270"/>
    </location>
</feature>
<dbReference type="NCBIfam" id="TIGR00617">
    <property type="entry name" value="rpa1"/>
    <property type="match status" value="1"/>
</dbReference>
<evidence type="ECO:0000256" key="3">
    <source>
        <dbReference type="ARBA" id="ARBA00022705"/>
    </source>
</evidence>
<comment type="similarity">
    <text evidence="2 9">Belongs to the replication factor A protein 1 family.</text>
</comment>
<dbReference type="FunFam" id="2.40.50.140:FF:000041">
    <property type="entry name" value="Replication protein A subunit"/>
    <property type="match status" value="1"/>
</dbReference>
<dbReference type="GO" id="GO:0006281">
    <property type="term" value="P:DNA repair"/>
    <property type="evidence" value="ECO:0007669"/>
    <property type="project" value="InterPro"/>
</dbReference>
<evidence type="ECO:0000313" key="16">
    <source>
        <dbReference type="Proteomes" id="UP000053599"/>
    </source>
</evidence>
<dbReference type="Pfam" id="PF08646">
    <property type="entry name" value="Rep_fac-A_C"/>
    <property type="match status" value="1"/>
</dbReference>
<dbReference type="CDD" id="cd04477">
    <property type="entry name" value="RPA1N"/>
    <property type="match status" value="1"/>
</dbReference>
<keyword evidence="4 9" id="KW-0479">Metal-binding</keyword>
<dbReference type="InterPro" id="IPR004591">
    <property type="entry name" value="Rfa1"/>
</dbReference>
<dbReference type="PANTHER" id="PTHR47165:SF4">
    <property type="entry name" value="OS03G0429900 PROTEIN"/>
    <property type="match status" value="1"/>
</dbReference>
<evidence type="ECO:0000313" key="15">
    <source>
        <dbReference type="EMBL" id="KIV80803.1"/>
    </source>
</evidence>
<evidence type="ECO:0000256" key="8">
    <source>
        <dbReference type="ARBA" id="ARBA00023242"/>
    </source>
</evidence>
<dbReference type="InterPro" id="IPR007199">
    <property type="entry name" value="Rep_factor-A_N"/>
</dbReference>
<keyword evidence="3 9" id="KW-0235">DNA replication</keyword>
<evidence type="ECO:0000256" key="2">
    <source>
        <dbReference type="ARBA" id="ARBA00005690"/>
    </source>
</evidence>
<comment type="subunit">
    <text evidence="9">Component of the heterotrimeric canonical replication protein A complex (RPA).</text>
</comment>
<comment type="subcellular location">
    <subcellularLocation>
        <location evidence="1 9">Nucleus</location>
    </subcellularLocation>
</comment>
<evidence type="ECO:0000259" key="13">
    <source>
        <dbReference type="Pfam" id="PF08646"/>
    </source>
</evidence>
<dbReference type="EMBL" id="KN846953">
    <property type="protein sequence ID" value="KIV80803.1"/>
    <property type="molecule type" value="Genomic_DNA"/>
</dbReference>
<evidence type="ECO:0000259" key="11">
    <source>
        <dbReference type="Pfam" id="PF01336"/>
    </source>
</evidence>
<dbReference type="OrthoDB" id="1751331at2759"/>
<keyword evidence="5 9" id="KW-0863">Zinc-finger</keyword>